<organism evidence="2 3">
    <name type="scientific">Chironomus riparius</name>
    <dbReference type="NCBI Taxonomy" id="315576"/>
    <lineage>
        <taxon>Eukaryota</taxon>
        <taxon>Metazoa</taxon>
        <taxon>Ecdysozoa</taxon>
        <taxon>Arthropoda</taxon>
        <taxon>Hexapoda</taxon>
        <taxon>Insecta</taxon>
        <taxon>Pterygota</taxon>
        <taxon>Neoptera</taxon>
        <taxon>Endopterygota</taxon>
        <taxon>Diptera</taxon>
        <taxon>Nematocera</taxon>
        <taxon>Chironomoidea</taxon>
        <taxon>Chironomidae</taxon>
        <taxon>Chironominae</taxon>
        <taxon>Chironomus</taxon>
    </lineage>
</organism>
<evidence type="ECO:0000256" key="1">
    <source>
        <dbReference type="SAM" id="MobiDB-lite"/>
    </source>
</evidence>
<name>A0A9P0NNL5_9DIPT</name>
<proteinExistence type="predicted"/>
<gene>
    <name evidence="2" type="ORF">CHIRRI_LOCUS11086</name>
</gene>
<keyword evidence="3" id="KW-1185">Reference proteome</keyword>
<feature type="compositionally biased region" description="Basic residues" evidence="1">
    <location>
        <begin position="36"/>
        <end position="49"/>
    </location>
</feature>
<evidence type="ECO:0000313" key="2">
    <source>
        <dbReference type="EMBL" id="CAH1728933.1"/>
    </source>
</evidence>
<dbReference type="EMBL" id="OU895879">
    <property type="protein sequence ID" value="CAH1728933.1"/>
    <property type="molecule type" value="Genomic_DNA"/>
</dbReference>
<reference evidence="2" key="2">
    <citation type="submission" date="2022-10" db="EMBL/GenBank/DDBJ databases">
        <authorList>
            <consortium name="ENA_rothamsted_submissions"/>
            <consortium name="culmorum"/>
            <person name="King R."/>
        </authorList>
    </citation>
    <scope>NUCLEOTIDE SEQUENCE</scope>
</reference>
<accession>A0A9P0NNL5</accession>
<dbReference type="AlphaFoldDB" id="A0A9P0NNL5"/>
<sequence length="85" mass="9544">MLIITKSKEFKSKTMANKKKATQVTPKRDLNCAKNPKSKLRRKAIRTRKRATAKRAIGVIVLARTDIVRSPTPASMHDFGDPQTP</sequence>
<protein>
    <submittedName>
        <fullName evidence="2">Uncharacterized protein</fullName>
    </submittedName>
</protein>
<feature type="region of interest" description="Disordered" evidence="1">
    <location>
        <begin position="13"/>
        <end position="49"/>
    </location>
</feature>
<evidence type="ECO:0000313" key="3">
    <source>
        <dbReference type="Proteomes" id="UP001153620"/>
    </source>
</evidence>
<dbReference type="OrthoDB" id="6497308at2759"/>
<reference evidence="2" key="1">
    <citation type="submission" date="2022-01" db="EMBL/GenBank/DDBJ databases">
        <authorList>
            <person name="King R."/>
        </authorList>
    </citation>
    <scope>NUCLEOTIDE SEQUENCE</scope>
</reference>
<dbReference type="Proteomes" id="UP001153620">
    <property type="component" value="Chromosome 3"/>
</dbReference>